<evidence type="ECO:0000256" key="13">
    <source>
        <dbReference type="SAM" id="Coils"/>
    </source>
</evidence>
<evidence type="ECO:0000256" key="7">
    <source>
        <dbReference type="ARBA" id="ARBA00022833"/>
    </source>
</evidence>
<keyword evidence="6 12" id="KW-0863">Zinc-finger</keyword>
<evidence type="ECO:0000256" key="3">
    <source>
        <dbReference type="ARBA" id="ARBA00022723"/>
    </source>
</evidence>
<keyword evidence="5" id="KW-0547">Nucleotide-binding</keyword>
<comment type="similarity">
    <text evidence="2">Belongs to the SMC family. SMC2 subfamily.</text>
</comment>
<dbReference type="InterPro" id="IPR003395">
    <property type="entry name" value="RecF/RecN/SMC_N"/>
</dbReference>
<evidence type="ECO:0000259" key="15">
    <source>
        <dbReference type="PROSITE" id="PS50076"/>
    </source>
</evidence>
<dbReference type="CDD" id="cd06257">
    <property type="entry name" value="DnaJ"/>
    <property type="match status" value="1"/>
</dbReference>
<dbReference type="Proteomes" id="UP001215280">
    <property type="component" value="Unassembled WGS sequence"/>
</dbReference>
<evidence type="ECO:0000313" key="17">
    <source>
        <dbReference type="EMBL" id="KAJ7764491.1"/>
    </source>
</evidence>
<dbReference type="Pfam" id="PF00226">
    <property type="entry name" value="DnaJ"/>
    <property type="match status" value="1"/>
</dbReference>
<feature type="region of interest" description="Disordered" evidence="14">
    <location>
        <begin position="1734"/>
        <end position="1757"/>
    </location>
</feature>
<dbReference type="InterPro" id="IPR001305">
    <property type="entry name" value="HSP_DnaJ_Cys-rich_dom"/>
</dbReference>
<feature type="coiled-coil region" evidence="13">
    <location>
        <begin position="1374"/>
        <end position="1544"/>
    </location>
</feature>
<dbReference type="Gene3D" id="3.30.70.1620">
    <property type="match status" value="1"/>
</dbReference>
<keyword evidence="9 13" id="KW-0175">Coiled coil</keyword>
<comment type="caution">
    <text evidence="17">The sequence shown here is derived from an EMBL/GenBank/DDBJ whole genome shotgun (WGS) entry which is preliminary data.</text>
</comment>
<dbReference type="Pfam" id="PF02463">
    <property type="entry name" value="SMC_N"/>
    <property type="match status" value="1"/>
</dbReference>
<dbReference type="FunFam" id="2.10.230.10:FF:000001">
    <property type="entry name" value="DnaJ subfamily A member 2"/>
    <property type="match status" value="1"/>
</dbReference>
<dbReference type="SUPFAM" id="SSF57938">
    <property type="entry name" value="DnaJ/Hsp40 cysteine-rich domain"/>
    <property type="match status" value="1"/>
</dbReference>
<keyword evidence="10" id="KW-0226">DNA condensation</keyword>
<dbReference type="GO" id="GO:0016887">
    <property type="term" value="F:ATP hydrolysis activity"/>
    <property type="evidence" value="ECO:0007669"/>
    <property type="project" value="InterPro"/>
</dbReference>
<comment type="subcellular location">
    <subcellularLocation>
        <location evidence="1">Nucleus</location>
    </subcellularLocation>
</comment>
<evidence type="ECO:0000256" key="1">
    <source>
        <dbReference type="ARBA" id="ARBA00004123"/>
    </source>
</evidence>
<dbReference type="Gene3D" id="2.10.230.10">
    <property type="entry name" value="Heat shock protein DnaJ, cysteine-rich domain"/>
    <property type="match status" value="1"/>
</dbReference>
<accession>A0AAD7NKB0</accession>
<evidence type="ECO:0000256" key="14">
    <source>
        <dbReference type="SAM" id="MobiDB-lite"/>
    </source>
</evidence>
<dbReference type="Gene3D" id="3.60.110.10">
    <property type="entry name" value="Carbon-nitrogen hydrolase"/>
    <property type="match status" value="1"/>
</dbReference>
<feature type="coiled-coil region" evidence="13">
    <location>
        <begin position="1236"/>
        <end position="1348"/>
    </location>
</feature>
<dbReference type="SUPFAM" id="SSF52540">
    <property type="entry name" value="P-loop containing nucleoside triphosphate hydrolases"/>
    <property type="match status" value="1"/>
</dbReference>
<dbReference type="GO" id="GO:0007059">
    <property type="term" value="P:chromosome segregation"/>
    <property type="evidence" value="ECO:0007669"/>
    <property type="project" value="UniProtKB-ARBA"/>
</dbReference>
<dbReference type="CDD" id="cd10719">
    <property type="entry name" value="DnaJ_zf"/>
    <property type="match status" value="1"/>
</dbReference>
<dbReference type="CDD" id="cd10747">
    <property type="entry name" value="DnaJ_C"/>
    <property type="match status" value="1"/>
</dbReference>
<dbReference type="InterPro" id="IPR027417">
    <property type="entry name" value="P-loop_NTPase"/>
</dbReference>
<dbReference type="FunFam" id="2.60.260.20:FF:000003">
    <property type="entry name" value="DnaJ subfamily A member 2"/>
    <property type="match status" value="1"/>
</dbReference>
<dbReference type="GO" id="GO:0030261">
    <property type="term" value="P:chromosome condensation"/>
    <property type="evidence" value="ECO:0007669"/>
    <property type="project" value="UniProtKB-KW"/>
</dbReference>
<dbReference type="PROSITE" id="PS51188">
    <property type="entry name" value="ZF_CR"/>
    <property type="match status" value="1"/>
</dbReference>
<keyword evidence="8" id="KW-0067">ATP-binding</keyword>
<dbReference type="Gene3D" id="1.10.287.1490">
    <property type="match status" value="1"/>
</dbReference>
<evidence type="ECO:0000313" key="18">
    <source>
        <dbReference type="Proteomes" id="UP001215280"/>
    </source>
</evidence>
<dbReference type="SUPFAM" id="SSF56317">
    <property type="entry name" value="Carbon-nitrogen hydrolase"/>
    <property type="match status" value="1"/>
</dbReference>
<dbReference type="EMBL" id="JARJLG010000037">
    <property type="protein sequence ID" value="KAJ7764491.1"/>
    <property type="molecule type" value="Genomic_DNA"/>
</dbReference>
<dbReference type="InterPro" id="IPR036277">
    <property type="entry name" value="SMC_hinge_sf"/>
</dbReference>
<dbReference type="GO" id="GO:0008270">
    <property type="term" value="F:zinc ion binding"/>
    <property type="evidence" value="ECO:0007669"/>
    <property type="project" value="UniProtKB-KW"/>
</dbReference>
<dbReference type="SUPFAM" id="SSF46565">
    <property type="entry name" value="Chaperone J-domain"/>
    <property type="match status" value="1"/>
</dbReference>
<evidence type="ECO:0000256" key="12">
    <source>
        <dbReference type="PROSITE-ProRule" id="PRU00546"/>
    </source>
</evidence>
<dbReference type="FunFam" id="3.40.50.300:FF:000385">
    <property type="entry name" value="Structural maintenance of chromosomes 2"/>
    <property type="match status" value="1"/>
</dbReference>
<dbReference type="GO" id="GO:0051082">
    <property type="term" value="F:unfolded protein binding"/>
    <property type="evidence" value="ECO:0007669"/>
    <property type="project" value="InterPro"/>
</dbReference>
<dbReference type="PRINTS" id="PR00625">
    <property type="entry name" value="JDOMAIN"/>
</dbReference>
<organism evidence="17 18">
    <name type="scientific">Mycena maculata</name>
    <dbReference type="NCBI Taxonomy" id="230809"/>
    <lineage>
        <taxon>Eukaryota</taxon>
        <taxon>Fungi</taxon>
        <taxon>Dikarya</taxon>
        <taxon>Basidiomycota</taxon>
        <taxon>Agaricomycotina</taxon>
        <taxon>Agaricomycetes</taxon>
        <taxon>Agaricomycetidae</taxon>
        <taxon>Agaricales</taxon>
        <taxon>Marasmiineae</taxon>
        <taxon>Mycenaceae</taxon>
        <taxon>Mycena</taxon>
    </lineage>
</organism>
<dbReference type="InterPro" id="IPR008971">
    <property type="entry name" value="HSP40/DnaJ_pept-bd"/>
</dbReference>
<dbReference type="PROSITE" id="PS50076">
    <property type="entry name" value="DNAJ_2"/>
    <property type="match status" value="1"/>
</dbReference>
<dbReference type="PANTHER" id="PTHR43977">
    <property type="entry name" value="STRUCTURAL MAINTENANCE OF CHROMOSOMES PROTEIN 3"/>
    <property type="match status" value="1"/>
</dbReference>
<keyword evidence="18" id="KW-1185">Reference proteome</keyword>
<protein>
    <submittedName>
        <fullName evidence="17">RecF/RecN/SMC N terminal domain-containing protein</fullName>
    </submittedName>
</protein>
<gene>
    <name evidence="17" type="ORF">DFH07DRAFT_770362</name>
</gene>
<dbReference type="Gene3D" id="3.40.50.300">
    <property type="entry name" value="P-loop containing nucleotide triphosphate hydrolases"/>
    <property type="match status" value="2"/>
</dbReference>
<feature type="domain" description="J" evidence="15">
    <location>
        <begin position="114"/>
        <end position="192"/>
    </location>
</feature>
<keyword evidence="3 12" id="KW-0479">Metal-binding</keyword>
<evidence type="ECO:0000256" key="9">
    <source>
        <dbReference type="ARBA" id="ARBA00023054"/>
    </source>
</evidence>
<dbReference type="SMART" id="SM00271">
    <property type="entry name" value="DnaJ"/>
    <property type="match status" value="1"/>
</dbReference>
<dbReference type="InterPro" id="IPR001623">
    <property type="entry name" value="DnaJ_domain"/>
</dbReference>
<dbReference type="Gene3D" id="1.10.287.110">
    <property type="entry name" value="DnaJ domain"/>
    <property type="match status" value="1"/>
</dbReference>
<dbReference type="InterPro" id="IPR027120">
    <property type="entry name" value="Smc2_ABC"/>
</dbReference>
<evidence type="ECO:0000256" key="8">
    <source>
        <dbReference type="ARBA" id="ARBA00022840"/>
    </source>
</evidence>
<dbReference type="Pfam" id="PF00684">
    <property type="entry name" value="DnaJ_CXXCXGXG"/>
    <property type="match status" value="1"/>
</dbReference>
<dbReference type="GO" id="GO:0006457">
    <property type="term" value="P:protein folding"/>
    <property type="evidence" value="ECO:0007669"/>
    <property type="project" value="InterPro"/>
</dbReference>
<evidence type="ECO:0000256" key="11">
    <source>
        <dbReference type="ARBA" id="ARBA00023306"/>
    </source>
</evidence>
<sequence length="1757" mass="195178">MISARQGLSISLPVGCHVLIYPGAFNMTTGPLHWELLQRARAQILVEAADAEEIVYADIDPAVMQSARAGIPVTVQRSFITFPFNFHDPSSPMVRETYAPPLSTSPSGSPSDSKFYDLLEVPPTASEADLKKAYRKKSSSFSLTSYSFTKHVHRALRLHPDKGGDPELFKEVTHAYEILSDPDKRSIYDARGEAGLSEQGGMGGMDPQDLFSQLFGGGGFGGGGSFFGGGGGPSRQGPRKTKDLVHRVHVTLEDLYKGKTTKLALTRNRICTKCKGKGGKEGAVRTCNVCSGRGIKVTLRQMGPMIQQIQSPCDECSGSGEIINAKDRCTQCKGKKVLPEKKFLEVHIDKGMKGGQTIQFRGESDESPTAEPGDVMIVIEEKPHDRFKRQENDLITEVDVDLLTALGGGQFSIKHLDDRALIVKLEPGEVVKHGDLKVIHGQGMPSQRHHEPGDMYVKLSVQFPESIDPGVIPMLEASLPPRKPVETFAKNIVLDEVTLDDVDTRSRAGMRDDAMDEDGDEPRVHPSLSGLFLCGPDEWEGEYIAKLVCLGTMGMSVQFQCFKSYPVRTQITGWDPSFNAITGLNGTGKSNILDAISFVLGLTNMSTMRASNQTDLIYKRGQAGVTKASVTIVFDNSDVSKSPTGHESSKQITVTRQLSLPNVSKYLLNGHKVTQQTIQTLFQSVQLNINNPNFVIMQGKITKVLNMRPQEILGMVEEAAGTRMFEDRKDKAIKTMSKKDKKVQEITALLAEEITPKLDKLRKEKRKLIEFQKAETELQRIERVLHAWEWDEARQRAQQKRKDIGKKEADIQTHEGKKDALQRECDAAESEKKEVEEKRNQEQRKGGKLAKLEEAVAELDKDLVKVRTQVDIKKSSIKDEEDRVATCRADLAQLEESLTEKKAQVEKLNASHKTVKDKHTGLADKLAIAEELLQSLLTGLSNNKHNKTTGGGGYMGQLAASRQQAAQAAAEEQQARVKLGMSEGELKTLEARWKAMEREAGDGKKKLETMRVTVEGCRTKVAQCAWSEDMEKASDGRLRELKVQVQSLEDNRERIHHGLSSLDFKYDLGPRFDRQKVKGRVAHLLSLAPENYPTAQALEIASSGKLYSVVVDDEIVGSALLNSRLERKVQIIPLSKIQPRTISTSKLRAVEQIGEGKVRTALSLVRYPQNVAKAIEFVFSDTLVCDTPEIAKSVTFADAVKLRSVTLAGDVYDPSGSLSGGSAPSTSGILVRVQKLLEADDRLTAARAELSELESTQAKGQKVRDEWKTRVKELDMKEHELKLMEEQMQGSNAAQLGAQVEKLKQTIADLKVAMQTAQEKHATANADCARLQRDMDEFKNNKDGKIDELKVVPHPALADISKQKAALQKHSVIVKTQQKEQQTAALELEQMETDIAGAKGAVEEAESSLVTMKKELVKLDEQLVKTKAAYDEADNKLQEERATLKRFDNELLALDRVIKEKKQAISKTELAMQKLSIDVQNLTKDMNAATNMVAHLEKEHEWIQEEKDQFGKEGGQFDFRANDMPELKARVEELSSQNKGMKKSINPKVLAMIDNVEKRETALKKMLSTVMKDKEKIEDTIAELDRYKREALESTWKKVDGDFGGIFAELLPGNFAKLQPPEDQDLMDGLEVKVQLGSVWKQSLTELSGGQRSLIALSLIMSLLQFKPAPMYILDEIDAALDLSHTQHIGQLFRTRFKGSQFIVVSLKEGLFTNANVLFKTRFRDGTSIVERTAQRSGSSMYNDREEDGEGSRRSRR</sequence>
<feature type="domain" description="CR-type" evidence="16">
    <location>
        <begin position="258"/>
        <end position="341"/>
    </location>
</feature>
<keyword evidence="7 12" id="KW-0862">Zinc</keyword>
<evidence type="ECO:0000256" key="4">
    <source>
        <dbReference type="ARBA" id="ARBA00022737"/>
    </source>
</evidence>
<dbReference type="InterPro" id="IPR036410">
    <property type="entry name" value="HSP_DnaJ_Cys-rich_dom_sf"/>
</dbReference>
<evidence type="ECO:0000256" key="6">
    <source>
        <dbReference type="ARBA" id="ARBA00022771"/>
    </source>
</evidence>
<dbReference type="SMART" id="SM00968">
    <property type="entry name" value="SMC_hinge"/>
    <property type="match status" value="1"/>
</dbReference>
<dbReference type="SUPFAM" id="SSF75553">
    <property type="entry name" value="Smc hinge domain"/>
    <property type="match status" value="1"/>
</dbReference>
<keyword evidence="4" id="KW-0677">Repeat</keyword>
<evidence type="ECO:0000256" key="10">
    <source>
        <dbReference type="ARBA" id="ARBA00023067"/>
    </source>
</evidence>
<dbReference type="InterPro" id="IPR010935">
    <property type="entry name" value="SMC_hinge"/>
</dbReference>
<feature type="zinc finger region" description="CR-type" evidence="12">
    <location>
        <begin position="258"/>
        <end position="341"/>
    </location>
</feature>
<evidence type="ECO:0000256" key="2">
    <source>
        <dbReference type="ARBA" id="ARBA00005231"/>
    </source>
</evidence>
<keyword evidence="11" id="KW-0131">Cell cycle</keyword>
<evidence type="ECO:0000256" key="5">
    <source>
        <dbReference type="ARBA" id="ARBA00022741"/>
    </source>
</evidence>
<dbReference type="Gene3D" id="1.20.1060.20">
    <property type="match status" value="1"/>
</dbReference>
<dbReference type="GO" id="GO:0005694">
    <property type="term" value="C:chromosome"/>
    <property type="evidence" value="ECO:0007669"/>
    <property type="project" value="InterPro"/>
</dbReference>
<dbReference type="SUPFAM" id="SSF49493">
    <property type="entry name" value="HSP40/DnaJ peptide-binding domain"/>
    <property type="match status" value="2"/>
</dbReference>
<dbReference type="PROSITE" id="PS00636">
    <property type="entry name" value="DNAJ_1"/>
    <property type="match status" value="1"/>
</dbReference>
<dbReference type="GO" id="GO:0005634">
    <property type="term" value="C:nucleus"/>
    <property type="evidence" value="ECO:0007669"/>
    <property type="project" value="UniProtKB-SubCell"/>
</dbReference>
<dbReference type="GO" id="GO:0005524">
    <property type="term" value="F:ATP binding"/>
    <property type="evidence" value="ECO:0007669"/>
    <property type="project" value="UniProtKB-KW"/>
</dbReference>
<dbReference type="InterPro" id="IPR036526">
    <property type="entry name" value="C-N_Hydrolase_sf"/>
</dbReference>
<dbReference type="InterPro" id="IPR018253">
    <property type="entry name" value="DnaJ_domain_CS"/>
</dbReference>
<dbReference type="InterPro" id="IPR002939">
    <property type="entry name" value="DnaJ_C"/>
</dbReference>
<proteinExistence type="inferred from homology"/>
<dbReference type="Gene3D" id="2.60.260.20">
    <property type="entry name" value="Urease metallochaperone UreE, N-terminal domain"/>
    <property type="match status" value="2"/>
</dbReference>
<reference evidence="17" key="1">
    <citation type="submission" date="2023-03" db="EMBL/GenBank/DDBJ databases">
        <title>Massive genome expansion in bonnet fungi (Mycena s.s.) driven by repeated elements and novel gene families across ecological guilds.</title>
        <authorList>
            <consortium name="Lawrence Berkeley National Laboratory"/>
            <person name="Harder C.B."/>
            <person name="Miyauchi S."/>
            <person name="Viragh M."/>
            <person name="Kuo A."/>
            <person name="Thoen E."/>
            <person name="Andreopoulos B."/>
            <person name="Lu D."/>
            <person name="Skrede I."/>
            <person name="Drula E."/>
            <person name="Henrissat B."/>
            <person name="Morin E."/>
            <person name="Kohler A."/>
            <person name="Barry K."/>
            <person name="LaButti K."/>
            <person name="Morin E."/>
            <person name="Salamov A."/>
            <person name="Lipzen A."/>
            <person name="Mereny Z."/>
            <person name="Hegedus B."/>
            <person name="Baldrian P."/>
            <person name="Stursova M."/>
            <person name="Weitz H."/>
            <person name="Taylor A."/>
            <person name="Grigoriev I.V."/>
            <person name="Nagy L.G."/>
            <person name="Martin F."/>
            <person name="Kauserud H."/>
        </authorList>
    </citation>
    <scope>NUCLEOTIDE SEQUENCE</scope>
    <source>
        <strain evidence="17">CBHHK188m</strain>
    </source>
</reference>
<dbReference type="Pfam" id="PF01556">
    <property type="entry name" value="DnaJ_C"/>
    <property type="match status" value="1"/>
</dbReference>
<dbReference type="CDD" id="cd03273">
    <property type="entry name" value="ABC_SMC2_euk"/>
    <property type="match status" value="1"/>
</dbReference>
<dbReference type="Pfam" id="PF06470">
    <property type="entry name" value="SMC_hinge"/>
    <property type="match status" value="1"/>
</dbReference>
<name>A0AAD7NKB0_9AGAR</name>
<dbReference type="InterPro" id="IPR036869">
    <property type="entry name" value="J_dom_sf"/>
</dbReference>
<evidence type="ECO:0000259" key="16">
    <source>
        <dbReference type="PROSITE" id="PS51188"/>
    </source>
</evidence>
<feature type="region of interest" description="Disordered" evidence="14">
    <location>
        <begin position="799"/>
        <end position="847"/>
    </location>
</feature>
<dbReference type="GO" id="GO:0031072">
    <property type="term" value="F:heat shock protein binding"/>
    <property type="evidence" value="ECO:0007669"/>
    <property type="project" value="InterPro"/>
</dbReference>